<dbReference type="AlphaFoldDB" id="M4B3D0"/>
<protein>
    <recommendedName>
        <fullName evidence="2">Stomatal closure-related actin-binding protein Ig domain-containing protein</fullName>
    </recommendedName>
</protein>
<feature type="domain" description="Stomatal closure-related actin-binding protein Ig" evidence="2">
    <location>
        <begin position="100"/>
        <end position="170"/>
    </location>
</feature>
<dbReference type="InParanoid" id="M4B3D0"/>
<evidence type="ECO:0000256" key="1">
    <source>
        <dbReference type="SAM" id="MobiDB-lite"/>
    </source>
</evidence>
<reference evidence="4" key="1">
    <citation type="journal article" date="2010" name="Science">
        <title>Signatures of adaptation to obligate biotrophy in the Hyaloperonospora arabidopsidis genome.</title>
        <authorList>
            <person name="Baxter L."/>
            <person name="Tripathy S."/>
            <person name="Ishaque N."/>
            <person name="Boot N."/>
            <person name="Cabral A."/>
            <person name="Kemen E."/>
            <person name="Thines M."/>
            <person name="Ah-Fong A."/>
            <person name="Anderson R."/>
            <person name="Badejoko W."/>
            <person name="Bittner-Eddy P."/>
            <person name="Boore J.L."/>
            <person name="Chibucos M.C."/>
            <person name="Coates M."/>
            <person name="Dehal P."/>
            <person name="Delehaunty K."/>
            <person name="Dong S."/>
            <person name="Downton P."/>
            <person name="Dumas B."/>
            <person name="Fabro G."/>
            <person name="Fronick C."/>
            <person name="Fuerstenberg S.I."/>
            <person name="Fulton L."/>
            <person name="Gaulin E."/>
            <person name="Govers F."/>
            <person name="Hughes L."/>
            <person name="Humphray S."/>
            <person name="Jiang R.H."/>
            <person name="Judelson H."/>
            <person name="Kamoun S."/>
            <person name="Kyung K."/>
            <person name="Meijer H."/>
            <person name="Minx P."/>
            <person name="Morris P."/>
            <person name="Nelson J."/>
            <person name="Phuntumart V."/>
            <person name="Qutob D."/>
            <person name="Rehmany A."/>
            <person name="Rougon-Cardoso A."/>
            <person name="Ryden P."/>
            <person name="Torto-Alalibo T."/>
            <person name="Studholme D."/>
            <person name="Wang Y."/>
            <person name="Win J."/>
            <person name="Wood J."/>
            <person name="Clifton S.W."/>
            <person name="Rogers J."/>
            <person name="Van den Ackerveken G."/>
            <person name="Jones J.D."/>
            <person name="McDowell J.M."/>
            <person name="Beynon J."/>
            <person name="Tyler B.M."/>
        </authorList>
    </citation>
    <scope>NUCLEOTIDE SEQUENCE [LARGE SCALE GENOMIC DNA]</scope>
    <source>
        <strain evidence="4">Emoy2</strain>
    </source>
</reference>
<dbReference type="OMA" id="FCALQRE"/>
<dbReference type="eggNOG" id="ENOG502RX8E">
    <property type="taxonomic scope" value="Eukaryota"/>
</dbReference>
<dbReference type="Proteomes" id="UP000011713">
    <property type="component" value="Unassembled WGS sequence"/>
</dbReference>
<feature type="compositionally biased region" description="Basic and acidic residues" evidence="1">
    <location>
        <begin position="454"/>
        <end position="469"/>
    </location>
</feature>
<accession>M4B3D0</accession>
<feature type="compositionally biased region" description="Low complexity" evidence="1">
    <location>
        <begin position="25"/>
        <end position="37"/>
    </location>
</feature>
<dbReference type="HOGENOM" id="CLU_030074_0_0_1"/>
<sequence length="616" mass="67941">MRNRWVDSLKRSISASPRHDERPSPESSSGTSTSVPGVKIGVSNPAYVHDLERCGCVGGCCTVSRVLEDCVLQGGVHHTHLHVLTYLGRPLRSSCCCYPVSVQWFRAVGEQDDFQVIPGADNEWYTPTADDIGARVLVKVMIEDKDGLKTKMLEYGPIQEDPQVRSKVEMYLDRKSVLFMGLASISVKREDNGELQEEELRLEIAYSTPNEFFLYLEKNCYVRLRAESNTVRDIIVLTLRFFCKMAISDEIEHPAVAHGLPPLTVRKIAQDADTTKQFPVGVNTNFGGLLGLKCMLRLYTPSLECDPQTKDESTPMSSPAMAHDLPWDRSAGDSLSLGHPRSSATSAAFEALDEAQDGTSRRLRFIDDARPSPASSIDEGFGDQGCQHLDGLDDDSLLSDANALIDHAQKMGIQCQTLLRASKRISMSDNPNLEIVEVTDSVVGGGTSFGQEKQGARQRERDQRRRRESSGSTGGCESADCGNDESSINVDESAATEMLDASAIDDLVEDFMADDTLKANMDVTVLRDRYVAIFCLLQRELRSNKLRVAMLLKQLEEKQELNASFRKDIESLHSALTSMQLADKVYDLVSTDLQQLVTSTAADTGTVNQLSYADGT</sequence>
<dbReference type="Gene3D" id="2.60.40.2700">
    <property type="match status" value="1"/>
</dbReference>
<name>M4B3D0_HYAAE</name>
<keyword evidence="4" id="KW-1185">Reference proteome</keyword>
<organism evidence="3 4">
    <name type="scientific">Hyaloperonospora arabidopsidis (strain Emoy2)</name>
    <name type="common">Downy mildew agent</name>
    <name type="synonym">Peronospora arabidopsidis</name>
    <dbReference type="NCBI Taxonomy" id="559515"/>
    <lineage>
        <taxon>Eukaryota</taxon>
        <taxon>Sar</taxon>
        <taxon>Stramenopiles</taxon>
        <taxon>Oomycota</taxon>
        <taxon>Peronosporomycetes</taxon>
        <taxon>Peronosporales</taxon>
        <taxon>Peronosporaceae</taxon>
        <taxon>Hyaloperonospora</taxon>
    </lineage>
</organism>
<evidence type="ECO:0000313" key="3">
    <source>
        <dbReference type="EnsemblProtists" id="HpaP800779"/>
    </source>
</evidence>
<dbReference type="VEuPathDB" id="FungiDB:HpaG800779"/>
<evidence type="ECO:0000313" key="4">
    <source>
        <dbReference type="Proteomes" id="UP000011713"/>
    </source>
</evidence>
<feature type="region of interest" description="Disordered" evidence="1">
    <location>
        <begin position="1"/>
        <end position="37"/>
    </location>
</feature>
<dbReference type="Pfam" id="PF16709">
    <property type="entry name" value="SCAB-Ig"/>
    <property type="match status" value="1"/>
</dbReference>
<proteinExistence type="predicted"/>
<feature type="compositionally biased region" description="Basic and acidic residues" evidence="1">
    <location>
        <begin position="1"/>
        <end position="10"/>
    </location>
</feature>
<feature type="region of interest" description="Disordered" evidence="1">
    <location>
        <begin position="444"/>
        <end position="487"/>
    </location>
</feature>
<dbReference type="EnsemblProtists" id="HpaT800779">
    <property type="protein sequence ID" value="HpaP800779"/>
    <property type="gene ID" value="HpaG800779"/>
</dbReference>
<dbReference type="InterPro" id="IPR032015">
    <property type="entry name" value="SCAB-Ig"/>
</dbReference>
<dbReference type="STRING" id="559515.M4B3D0"/>
<reference evidence="3" key="2">
    <citation type="submission" date="2015-06" db="UniProtKB">
        <authorList>
            <consortium name="EnsemblProtists"/>
        </authorList>
    </citation>
    <scope>IDENTIFICATION</scope>
    <source>
        <strain evidence="3">Emoy2</strain>
    </source>
</reference>
<evidence type="ECO:0000259" key="2">
    <source>
        <dbReference type="Pfam" id="PF16709"/>
    </source>
</evidence>
<dbReference type="EMBL" id="JH598179">
    <property type="status" value="NOT_ANNOTATED_CDS"/>
    <property type="molecule type" value="Genomic_DNA"/>
</dbReference>